<reference evidence="2" key="1">
    <citation type="submission" date="2022-11" db="UniProtKB">
        <authorList>
            <consortium name="WormBaseParasite"/>
        </authorList>
    </citation>
    <scope>IDENTIFICATION</scope>
</reference>
<organism evidence="1 2">
    <name type="scientific">Panagrolaimus sp. ES5</name>
    <dbReference type="NCBI Taxonomy" id="591445"/>
    <lineage>
        <taxon>Eukaryota</taxon>
        <taxon>Metazoa</taxon>
        <taxon>Ecdysozoa</taxon>
        <taxon>Nematoda</taxon>
        <taxon>Chromadorea</taxon>
        <taxon>Rhabditida</taxon>
        <taxon>Tylenchina</taxon>
        <taxon>Panagrolaimomorpha</taxon>
        <taxon>Panagrolaimoidea</taxon>
        <taxon>Panagrolaimidae</taxon>
        <taxon>Panagrolaimus</taxon>
    </lineage>
</organism>
<evidence type="ECO:0000313" key="2">
    <source>
        <dbReference type="WBParaSite" id="ES5_v2.g546.t1"/>
    </source>
</evidence>
<dbReference type="Proteomes" id="UP000887579">
    <property type="component" value="Unplaced"/>
</dbReference>
<name>A0AC34GNS0_9BILA</name>
<proteinExistence type="predicted"/>
<evidence type="ECO:0000313" key="1">
    <source>
        <dbReference type="Proteomes" id="UP000887579"/>
    </source>
</evidence>
<dbReference type="WBParaSite" id="ES5_v2.g546.t1">
    <property type="protein sequence ID" value="ES5_v2.g546.t1"/>
    <property type="gene ID" value="ES5_v2.g546"/>
</dbReference>
<protein>
    <submittedName>
        <fullName evidence="2">DEP domain-containing protein</fullName>
    </submittedName>
</protein>
<sequence length="393" mass="44419">MPSFKRDGGDLSVAEIVAVVEEQEESRISGSSNILLSSKTSNTQFHATKRWNKLITKFYETMPKRKHGGLILSYNNTFTGKAAVQFLVSTLFPQVCPNKPVDETNGIKFMEVLLKKKLIENVKFPESQLFISKAIYRFLTVNIAAEISATNLKRSNSITNFQSASNFASSFRPKAAIALDRRISSSCSNLQNLMKAELKIEATTTKTPFKFSSMFKPTEENSEEQENFGKNKLENDYFLKQVTCDRNPHRNNDIFLTPTISSSASPCTTIPSSTFSISSSSKSVKRSGAFQSSNIPLKRFNQGPTTNYDRANECETASKAEEYLSLLDSLIADEMLSESQKQRKLKGFRETYPQIYLLRFPEAAFTPKPRPRQPTPIRVFQKLIRRNSAKRKE</sequence>
<accession>A0AC34GNS0</accession>